<sequence length="87" mass="8678">MRILLPDGGYRLGRAVVARRAPAEVPAQLRAISAALVAVGVVGAGYGFAIALRADAVGRHPISAAFGTSAPVTVTPSETALSLGPAD</sequence>
<name>A0A1V3XRA2_MYCKA</name>
<dbReference type="EMBL" id="MVBN01000002">
    <property type="protein sequence ID" value="OOK81031.1"/>
    <property type="molecule type" value="Genomic_DNA"/>
</dbReference>
<reference evidence="2 3" key="1">
    <citation type="submission" date="2017-02" db="EMBL/GenBank/DDBJ databases">
        <title>Complete genome sequences of Mycobacterium kansasii strains isolated from rhesus macaques.</title>
        <authorList>
            <person name="Panda A."/>
            <person name="Nagaraj S."/>
            <person name="Zhao X."/>
            <person name="Tettelin H."/>
            <person name="Detolla L.J."/>
        </authorList>
    </citation>
    <scope>NUCLEOTIDE SEQUENCE [LARGE SCALE GENOMIC DNA]</scope>
    <source>
        <strain evidence="2 3">11-3469</strain>
    </source>
</reference>
<proteinExistence type="predicted"/>
<dbReference type="Proteomes" id="UP000188532">
    <property type="component" value="Unassembled WGS sequence"/>
</dbReference>
<feature type="transmembrane region" description="Helical" evidence="1">
    <location>
        <begin position="31"/>
        <end position="52"/>
    </location>
</feature>
<evidence type="ECO:0000313" key="3">
    <source>
        <dbReference type="Proteomes" id="UP000188532"/>
    </source>
</evidence>
<evidence type="ECO:0000256" key="1">
    <source>
        <dbReference type="SAM" id="Phobius"/>
    </source>
</evidence>
<dbReference type="AlphaFoldDB" id="A0A1V3XRA2"/>
<organism evidence="2 3">
    <name type="scientific">Mycobacterium kansasii</name>
    <dbReference type="NCBI Taxonomy" id="1768"/>
    <lineage>
        <taxon>Bacteria</taxon>
        <taxon>Bacillati</taxon>
        <taxon>Actinomycetota</taxon>
        <taxon>Actinomycetes</taxon>
        <taxon>Mycobacteriales</taxon>
        <taxon>Mycobacteriaceae</taxon>
        <taxon>Mycobacterium</taxon>
    </lineage>
</organism>
<keyword evidence="1" id="KW-1133">Transmembrane helix</keyword>
<keyword evidence="1" id="KW-0472">Membrane</keyword>
<gene>
    <name evidence="2" type="ORF">BZL29_1781</name>
</gene>
<accession>A0A1V3XRA2</accession>
<keyword evidence="1" id="KW-0812">Transmembrane</keyword>
<evidence type="ECO:0000313" key="2">
    <source>
        <dbReference type="EMBL" id="OOK81031.1"/>
    </source>
</evidence>
<protein>
    <submittedName>
        <fullName evidence="2">Uncharacterized protein</fullName>
    </submittedName>
</protein>
<comment type="caution">
    <text evidence="2">The sequence shown here is derived from an EMBL/GenBank/DDBJ whole genome shotgun (WGS) entry which is preliminary data.</text>
</comment>